<evidence type="ECO:0008006" key="6">
    <source>
        <dbReference type="Google" id="ProtNLM"/>
    </source>
</evidence>
<dbReference type="EMBL" id="FMZV01000030">
    <property type="protein sequence ID" value="SDE71611.1"/>
    <property type="molecule type" value="Genomic_DNA"/>
</dbReference>
<reference evidence="5" key="1">
    <citation type="submission" date="2016-10" db="EMBL/GenBank/DDBJ databases">
        <authorList>
            <person name="Varghese N."/>
            <person name="Submissions S."/>
        </authorList>
    </citation>
    <scope>NUCLEOTIDE SEQUENCE [LARGE SCALE GENOMIC DNA]</scope>
    <source>
        <strain evidence="5">CGMCC 1.9108</strain>
    </source>
</reference>
<dbReference type="PANTHER" id="PTHR36509">
    <property type="entry name" value="BLL3101 PROTEIN"/>
    <property type="match status" value="1"/>
</dbReference>
<feature type="chain" id="PRO_5011483625" description="Carboxylesterase" evidence="1">
    <location>
        <begin position="26"/>
        <end position="353"/>
    </location>
</feature>
<evidence type="ECO:0000313" key="4">
    <source>
        <dbReference type="EMBL" id="SDE71611.1"/>
    </source>
</evidence>
<dbReference type="Gene3D" id="2.60.120.600">
    <property type="entry name" value="Domain of unknown function DUF1214, C-terminal domain"/>
    <property type="match status" value="1"/>
</dbReference>
<organism evidence="4 5">
    <name type="scientific">Ruegeria marina</name>
    <dbReference type="NCBI Taxonomy" id="639004"/>
    <lineage>
        <taxon>Bacteria</taxon>
        <taxon>Pseudomonadati</taxon>
        <taxon>Pseudomonadota</taxon>
        <taxon>Alphaproteobacteria</taxon>
        <taxon>Rhodobacterales</taxon>
        <taxon>Roseobacteraceae</taxon>
        <taxon>Ruegeria</taxon>
    </lineage>
</organism>
<dbReference type="STRING" id="639004.SAMN04488239_13016"/>
<feature type="signal peptide" evidence="1">
    <location>
        <begin position="1"/>
        <end position="25"/>
    </location>
</feature>
<dbReference type="InterPro" id="IPR010679">
    <property type="entry name" value="DUF1254"/>
</dbReference>
<sequence length="353" mass="38086">MKLRSVTPFPLGLAVATAFSSLAVAQSPADMLDAILDSREIPVTVDNFVRAATNIEFGKYLALSGGVNTLIHVREPTPVERQPTIRMNRDTLYSMAVIDISEGATLTLPDTGERYISAQIVNQDHFMNEVFVGGGAHTLDLDTFETPYVVAIIRTLVNAGDPDDVAAVHALQDAITLETGSSKPFVPPNYDRESFDAVLKAAIELGRHATDSSRTFGPSGEVEPIRHFLGAAIGWGGLPDQQALYLNVEPGLPVGEYRIDVPADVPVDAFWSISLYNADGFYEENVLGAYNINSVSGARNDDGSMTVHLGGCEDGRANCLPIMAGWNYTVRLYEPGAEILDGSWVFPTVQPVN</sequence>
<evidence type="ECO:0000256" key="1">
    <source>
        <dbReference type="SAM" id="SignalP"/>
    </source>
</evidence>
<keyword evidence="5" id="KW-1185">Reference proteome</keyword>
<dbReference type="Proteomes" id="UP000199628">
    <property type="component" value="Unassembled WGS sequence"/>
</dbReference>
<dbReference type="SUPFAM" id="SSF160935">
    <property type="entry name" value="VPA0735-like"/>
    <property type="match status" value="1"/>
</dbReference>
<accession>A0A1G7F6X3</accession>
<evidence type="ECO:0000259" key="2">
    <source>
        <dbReference type="Pfam" id="PF06742"/>
    </source>
</evidence>
<dbReference type="Pfam" id="PF06742">
    <property type="entry name" value="DUF1214"/>
    <property type="match status" value="1"/>
</dbReference>
<dbReference type="PANTHER" id="PTHR36509:SF2">
    <property type="entry name" value="BLL3101 PROTEIN"/>
    <property type="match status" value="1"/>
</dbReference>
<protein>
    <recommendedName>
        <fullName evidence="6">Carboxylesterase</fullName>
    </recommendedName>
</protein>
<evidence type="ECO:0000313" key="5">
    <source>
        <dbReference type="Proteomes" id="UP000199628"/>
    </source>
</evidence>
<dbReference type="InterPro" id="IPR037049">
    <property type="entry name" value="DUF1214_C_sf"/>
</dbReference>
<dbReference type="AlphaFoldDB" id="A0A1G7F6X3"/>
<keyword evidence="1" id="KW-0732">Signal</keyword>
<proteinExistence type="predicted"/>
<dbReference type="InterPro" id="IPR010621">
    <property type="entry name" value="DUF1214"/>
</dbReference>
<feature type="domain" description="DUF1254" evidence="3">
    <location>
        <begin position="67"/>
        <end position="123"/>
    </location>
</feature>
<evidence type="ECO:0000259" key="3">
    <source>
        <dbReference type="Pfam" id="PF06863"/>
    </source>
</evidence>
<name>A0A1G7F6X3_9RHOB</name>
<feature type="domain" description="DUF1214" evidence="2">
    <location>
        <begin position="256"/>
        <end position="336"/>
    </location>
</feature>
<gene>
    <name evidence="4" type="ORF">SAMN04488239_13016</name>
</gene>
<dbReference type="Pfam" id="PF06863">
    <property type="entry name" value="DUF1254"/>
    <property type="match status" value="1"/>
</dbReference>
<dbReference type="RefSeq" id="WP_218129028.1">
    <property type="nucleotide sequence ID" value="NZ_FMZV01000030.1"/>
</dbReference>